<dbReference type="EMBL" id="JBEZFP010000063">
    <property type="protein sequence ID" value="MEU8136430.1"/>
    <property type="molecule type" value="Genomic_DNA"/>
</dbReference>
<name>A0ABV3DKZ7_9ACTN</name>
<keyword evidence="2" id="KW-1185">Reference proteome</keyword>
<dbReference type="RefSeq" id="WP_358356937.1">
    <property type="nucleotide sequence ID" value="NZ_JBEZFP010000063.1"/>
</dbReference>
<comment type="caution">
    <text evidence="1">The sequence shown here is derived from an EMBL/GenBank/DDBJ whole genome shotgun (WGS) entry which is preliminary data.</text>
</comment>
<dbReference type="InterPro" id="IPR036736">
    <property type="entry name" value="ACP-like_sf"/>
</dbReference>
<proteinExistence type="predicted"/>
<organism evidence="1 2">
    <name type="scientific">Streptodolium elevatio</name>
    <dbReference type="NCBI Taxonomy" id="3157996"/>
    <lineage>
        <taxon>Bacteria</taxon>
        <taxon>Bacillati</taxon>
        <taxon>Actinomycetota</taxon>
        <taxon>Actinomycetes</taxon>
        <taxon>Kitasatosporales</taxon>
        <taxon>Streptomycetaceae</taxon>
        <taxon>Streptodolium</taxon>
    </lineage>
</organism>
<evidence type="ECO:0000313" key="2">
    <source>
        <dbReference type="Proteomes" id="UP001551482"/>
    </source>
</evidence>
<reference evidence="1 2" key="1">
    <citation type="submission" date="2024-06" db="EMBL/GenBank/DDBJ databases">
        <title>The Natural Products Discovery Center: Release of the First 8490 Sequenced Strains for Exploring Actinobacteria Biosynthetic Diversity.</title>
        <authorList>
            <person name="Kalkreuter E."/>
            <person name="Kautsar S.A."/>
            <person name="Yang D."/>
            <person name="Bader C.D."/>
            <person name="Teijaro C.N."/>
            <person name="Fluegel L."/>
            <person name="Davis C.M."/>
            <person name="Simpson J.R."/>
            <person name="Lauterbach L."/>
            <person name="Steele A.D."/>
            <person name="Gui C."/>
            <person name="Meng S."/>
            <person name="Li G."/>
            <person name="Viehrig K."/>
            <person name="Ye F."/>
            <person name="Su P."/>
            <person name="Kiefer A.F."/>
            <person name="Nichols A."/>
            <person name="Cepeda A.J."/>
            <person name="Yan W."/>
            <person name="Fan B."/>
            <person name="Jiang Y."/>
            <person name="Adhikari A."/>
            <person name="Zheng C.-J."/>
            <person name="Schuster L."/>
            <person name="Cowan T.M."/>
            <person name="Smanski M.J."/>
            <person name="Chevrette M.G."/>
            <person name="De Carvalho L.P.S."/>
            <person name="Shen B."/>
        </authorList>
    </citation>
    <scope>NUCLEOTIDE SEQUENCE [LARGE SCALE GENOMIC DNA]</scope>
    <source>
        <strain evidence="1 2">NPDC048946</strain>
    </source>
</reference>
<accession>A0ABV3DKZ7</accession>
<evidence type="ECO:0000313" key="1">
    <source>
        <dbReference type="EMBL" id="MEU8136430.1"/>
    </source>
</evidence>
<protein>
    <submittedName>
        <fullName evidence="1">Acyl carrier protein</fullName>
    </submittedName>
</protein>
<dbReference type="SUPFAM" id="SSF47336">
    <property type="entry name" value="ACP-like"/>
    <property type="match status" value="1"/>
</dbReference>
<dbReference type="Gene3D" id="1.10.1200.10">
    <property type="entry name" value="ACP-like"/>
    <property type="match status" value="1"/>
</dbReference>
<gene>
    <name evidence="1" type="ORF">AB0C36_23330</name>
</gene>
<dbReference type="Proteomes" id="UP001551482">
    <property type="component" value="Unassembled WGS sequence"/>
</dbReference>
<sequence>MPTDLREVMVDALRSMHFEVDALTDETPLGDGGLELESLSLAELVMQLDEFGIEFSDDEMETLSTMTFGQFAEEAARRKSEK</sequence>